<evidence type="ECO:0000256" key="1">
    <source>
        <dbReference type="ARBA" id="ARBA00023002"/>
    </source>
</evidence>
<accession>Q98EK8</accession>
<evidence type="ECO:0000313" key="3">
    <source>
        <dbReference type="EMBL" id="BAB50910.1"/>
    </source>
</evidence>
<protein>
    <submittedName>
        <fullName evidence="3">Aldehyde dehydrogenase</fullName>
    </submittedName>
</protein>
<dbReference type="Proteomes" id="UP000000552">
    <property type="component" value="Chromosome"/>
</dbReference>
<dbReference type="EMBL" id="BA000012">
    <property type="protein sequence ID" value="BAB50910.1"/>
    <property type="molecule type" value="Genomic_DNA"/>
</dbReference>
<organism evidence="3 4">
    <name type="scientific">Mesorhizobium japonicum (strain LMG 29417 / CECT 9101 / MAFF 303099)</name>
    <name type="common">Mesorhizobium loti (strain MAFF 303099)</name>
    <dbReference type="NCBI Taxonomy" id="266835"/>
    <lineage>
        <taxon>Bacteria</taxon>
        <taxon>Pseudomonadati</taxon>
        <taxon>Pseudomonadota</taxon>
        <taxon>Alphaproteobacteria</taxon>
        <taxon>Hyphomicrobiales</taxon>
        <taxon>Phyllobacteriaceae</taxon>
        <taxon>Mesorhizobium</taxon>
    </lineage>
</organism>
<dbReference type="HOGENOM" id="CLU_005391_1_0_5"/>
<dbReference type="GO" id="GO:0016620">
    <property type="term" value="F:oxidoreductase activity, acting on the aldehyde or oxo group of donors, NAD or NADP as acceptor"/>
    <property type="evidence" value="ECO:0007669"/>
    <property type="project" value="InterPro"/>
</dbReference>
<dbReference type="PANTHER" id="PTHR11699">
    <property type="entry name" value="ALDEHYDE DEHYDROGENASE-RELATED"/>
    <property type="match status" value="1"/>
</dbReference>
<dbReference type="InterPro" id="IPR016162">
    <property type="entry name" value="Ald_DH_N"/>
</dbReference>
<dbReference type="InterPro" id="IPR016163">
    <property type="entry name" value="Ald_DH_C"/>
</dbReference>
<dbReference type="KEGG" id="mlo:mlr4198"/>
<feature type="domain" description="Aldehyde dehydrogenase" evidence="2">
    <location>
        <begin position="27"/>
        <end position="478"/>
    </location>
</feature>
<dbReference type="Gene3D" id="3.40.605.10">
    <property type="entry name" value="Aldehyde Dehydrogenase, Chain A, domain 1"/>
    <property type="match status" value="1"/>
</dbReference>
<dbReference type="AlphaFoldDB" id="Q98EK8"/>
<proteinExistence type="predicted"/>
<dbReference type="FunFam" id="3.40.309.10:FF:000010">
    <property type="entry name" value="Gamma-aminobutyraldehyde dehydrogenase"/>
    <property type="match status" value="1"/>
</dbReference>
<dbReference type="Gene3D" id="3.40.309.10">
    <property type="entry name" value="Aldehyde Dehydrogenase, Chain A, domain 2"/>
    <property type="match status" value="1"/>
</dbReference>
<name>Q98EK8_RHILO</name>
<dbReference type="InterPro" id="IPR015590">
    <property type="entry name" value="Aldehyde_DH_dom"/>
</dbReference>
<gene>
    <name evidence="3" type="ordered locus">mlr4198</name>
</gene>
<dbReference type="eggNOG" id="COG1012">
    <property type="taxonomic scope" value="Bacteria"/>
</dbReference>
<dbReference type="SUPFAM" id="SSF53720">
    <property type="entry name" value="ALDH-like"/>
    <property type="match status" value="1"/>
</dbReference>
<dbReference type="InterPro" id="IPR016161">
    <property type="entry name" value="Ald_DH/histidinol_DH"/>
</dbReference>
<sequence>MEEDNMHFSPDRPTFFVNPDYRQMADTSKPVIDPATLETVGAIASASDGEIDAALAAATKAQAAWKRLDAKSRAKHLHAVANAIEAADFTRCAELMVREMGKPYPEAIGEIANCAPIFRYYAEMARDDAGKVAGTTQAGSFQYARYEPYGVSVHIMPYNFPILLMCWTVAASLAAGNACIIKPAEATTLSTLDYMAVFRSLPEGLVSCLPGGAATAQALITSDRTHAVAFTGSVAAGKAVAVACAERMKPCVIEAGGSDPLIISKHAPLEVAAAGSVTAAFHLTGQVCTSAERFFVVDAVHDRFVELFAERTRALRIGNGMDKTEIGPLVSEAARAKVMRLVDDAIAHGAKAVTGGRIPPSHNTGWFYEPTILTGVTPDMAIVREECFGPVAAICRVKDFDEAIRLANDSLFGLGASVFTTDLAEAHEAAERLEAGMVWVNNPLIDNDALPFGGWKASGLGRELGRQGLDAFRRSKMVIIDHRPAIQDWWYPYPDSWFRETGGRKHV</sequence>
<evidence type="ECO:0000259" key="2">
    <source>
        <dbReference type="Pfam" id="PF00171"/>
    </source>
</evidence>
<evidence type="ECO:0000313" key="4">
    <source>
        <dbReference type="Proteomes" id="UP000000552"/>
    </source>
</evidence>
<keyword evidence="1" id="KW-0560">Oxidoreductase</keyword>
<reference evidence="3 4" key="1">
    <citation type="journal article" date="2000" name="DNA Res.">
        <title>Complete genome structure of the nitrogen-fixing symbiotic bacterium Mesorhizobium loti.</title>
        <authorList>
            <person name="Kaneko T."/>
            <person name="Nakamura Y."/>
            <person name="Sato S."/>
            <person name="Asamizu E."/>
            <person name="Kato T."/>
            <person name="Sasamoto S."/>
            <person name="Watanabe A."/>
            <person name="Idesawa K."/>
            <person name="Ishikawa A."/>
            <person name="Kawashima K."/>
            <person name="Kimura T."/>
            <person name="Kishida Y."/>
            <person name="Kiyokawa C."/>
            <person name="Kohara M."/>
            <person name="Matsumoto M."/>
            <person name="Matsuno A."/>
            <person name="Mochizuki Y."/>
            <person name="Nakayama S."/>
            <person name="Nakazaki N."/>
            <person name="Shimpo S."/>
            <person name="Sugimoto M."/>
            <person name="Takeuchi C."/>
            <person name="Yamada M."/>
            <person name="Tabata S."/>
        </authorList>
    </citation>
    <scope>NUCLEOTIDE SEQUENCE [LARGE SCALE GENOMIC DNA]</scope>
    <source>
        <strain evidence="4">LMG 29417 / CECT 9101 / MAFF 303099</strain>
    </source>
</reference>
<dbReference type="Pfam" id="PF00171">
    <property type="entry name" value="Aldedh"/>
    <property type="match status" value="1"/>
</dbReference>